<evidence type="ECO:0000313" key="4">
    <source>
        <dbReference type="Proteomes" id="UP000483672"/>
    </source>
</evidence>
<keyword evidence="2" id="KW-0472">Membrane</keyword>
<comment type="caution">
    <text evidence="3">The sequence shown here is derived from an EMBL/GenBank/DDBJ whole genome shotgun (WGS) entry which is preliminary data.</text>
</comment>
<feature type="compositionally biased region" description="Basic and acidic residues" evidence="1">
    <location>
        <begin position="389"/>
        <end position="400"/>
    </location>
</feature>
<dbReference type="EMBL" id="WIPF01000146">
    <property type="protein sequence ID" value="KAF3204280.1"/>
    <property type="molecule type" value="Genomic_DNA"/>
</dbReference>
<keyword evidence="2" id="KW-1133">Transmembrane helix</keyword>
<organism evidence="3 4">
    <name type="scientific">Orbilia oligospora</name>
    <name type="common">Nematode-trapping fungus</name>
    <name type="synonym">Arthrobotrys oligospora</name>
    <dbReference type="NCBI Taxonomy" id="2813651"/>
    <lineage>
        <taxon>Eukaryota</taxon>
        <taxon>Fungi</taxon>
        <taxon>Dikarya</taxon>
        <taxon>Ascomycota</taxon>
        <taxon>Pezizomycotina</taxon>
        <taxon>Orbiliomycetes</taxon>
        <taxon>Orbiliales</taxon>
        <taxon>Orbiliaceae</taxon>
        <taxon>Orbilia</taxon>
    </lineage>
</organism>
<proteinExistence type="predicted"/>
<feature type="transmembrane region" description="Helical" evidence="2">
    <location>
        <begin position="12"/>
        <end position="28"/>
    </location>
</feature>
<feature type="compositionally biased region" description="Polar residues" evidence="1">
    <location>
        <begin position="51"/>
        <end position="63"/>
    </location>
</feature>
<feature type="region of interest" description="Disordered" evidence="1">
    <location>
        <begin position="50"/>
        <end position="76"/>
    </location>
</feature>
<sequence length="411" mass="44713">MFSTLGTLSKVYFMIVIYIILIAPNPLFSAPTLQDPEAANEAITDTIASVPRQNPPKNLNETAQDGRATTGPNTTYSQELEGTKTVISSMLSISPRVDVPESFFYQRLSVACLDPQIVIEGRFTQIQDRRFDRLDYVQRDENGNVPQTYQISVRRRIAKCKRGCRCNSNGEIIGQPRPPGGGYAGRTCQNHNNVPLKCRLLFGCYCRVELTESRRPIEGATVEDFERSFNNLPNYVRQRLDEINFHEFARPSLLDALDEIESIGSLDESVFSDESILLDGPTEVVGEPIGFVDQPAIGFAEEPVAGQAENDLNVAPLPLYGLDGGDPLTWELGDQEALGLDPNEFGFTHWPGFSSSLLDFWNNFGGGYGGGGGSGGGSGGGYGGGADGIAKRSPDSKFHNDISLPADDIAS</sequence>
<feature type="compositionally biased region" description="Gly residues" evidence="1">
    <location>
        <begin position="374"/>
        <end position="387"/>
    </location>
</feature>
<reference evidence="3 4" key="1">
    <citation type="submission" date="2019-06" db="EMBL/GenBank/DDBJ databases">
        <authorList>
            <person name="Palmer J.M."/>
        </authorList>
    </citation>
    <scope>NUCLEOTIDE SEQUENCE [LARGE SCALE GENOMIC DNA]</scope>
    <source>
        <strain evidence="3 4">TWF191</strain>
    </source>
</reference>
<keyword evidence="2" id="KW-0812">Transmembrane</keyword>
<evidence type="ECO:0000313" key="3">
    <source>
        <dbReference type="EMBL" id="KAF3204280.1"/>
    </source>
</evidence>
<evidence type="ECO:0000256" key="1">
    <source>
        <dbReference type="SAM" id="MobiDB-lite"/>
    </source>
</evidence>
<feature type="region of interest" description="Disordered" evidence="1">
    <location>
        <begin position="374"/>
        <end position="411"/>
    </location>
</feature>
<accession>A0A6G1LTR0</accession>
<protein>
    <submittedName>
        <fullName evidence="3">Uncharacterized protein</fullName>
    </submittedName>
</protein>
<name>A0A6G1LTR0_ORBOL</name>
<evidence type="ECO:0000256" key="2">
    <source>
        <dbReference type="SAM" id="Phobius"/>
    </source>
</evidence>
<dbReference type="AlphaFoldDB" id="A0A6G1LTR0"/>
<gene>
    <name evidence="3" type="ORF">TWF191_002304</name>
</gene>
<dbReference type="Proteomes" id="UP000483672">
    <property type="component" value="Unassembled WGS sequence"/>
</dbReference>